<gene>
    <name evidence="1" type="ORF">Amon01_000322300</name>
</gene>
<dbReference type="Proteomes" id="UP001165063">
    <property type="component" value="Unassembled WGS sequence"/>
</dbReference>
<keyword evidence="2" id="KW-1185">Reference proteome</keyword>
<evidence type="ECO:0000313" key="1">
    <source>
        <dbReference type="EMBL" id="GMG26126.1"/>
    </source>
</evidence>
<protein>
    <submittedName>
        <fullName evidence="1">Unnamed protein product</fullName>
    </submittedName>
</protein>
<organism evidence="1 2">
    <name type="scientific">Ambrosiozyma monospora</name>
    <name type="common">Yeast</name>
    <name type="synonym">Endomycopsis monosporus</name>
    <dbReference type="NCBI Taxonomy" id="43982"/>
    <lineage>
        <taxon>Eukaryota</taxon>
        <taxon>Fungi</taxon>
        <taxon>Dikarya</taxon>
        <taxon>Ascomycota</taxon>
        <taxon>Saccharomycotina</taxon>
        <taxon>Pichiomycetes</taxon>
        <taxon>Pichiales</taxon>
        <taxon>Pichiaceae</taxon>
        <taxon>Ambrosiozyma</taxon>
    </lineage>
</organism>
<evidence type="ECO:0000313" key="2">
    <source>
        <dbReference type="Proteomes" id="UP001165063"/>
    </source>
</evidence>
<dbReference type="EMBL" id="BSXU01001320">
    <property type="protein sequence ID" value="GMG26126.1"/>
    <property type="molecule type" value="Genomic_DNA"/>
</dbReference>
<reference evidence="1" key="1">
    <citation type="submission" date="2023-04" db="EMBL/GenBank/DDBJ databases">
        <title>Ambrosiozyma monospora NBRC 1965.</title>
        <authorList>
            <person name="Ichikawa N."/>
            <person name="Sato H."/>
            <person name="Tonouchi N."/>
        </authorList>
    </citation>
    <scope>NUCLEOTIDE SEQUENCE</scope>
    <source>
        <strain evidence="1">NBRC 1965</strain>
    </source>
</reference>
<sequence>MNLQPTRYPSIHIIERSTTANQQLIFPSFFHLLFSTLQFTDNTPIHGRYFQRASINIFNWVKMVDYQLELDKVDLIN</sequence>
<accession>A0A9W6YYI2</accession>
<dbReference type="AlphaFoldDB" id="A0A9W6YYI2"/>
<proteinExistence type="predicted"/>
<comment type="caution">
    <text evidence="1">The sequence shown here is derived from an EMBL/GenBank/DDBJ whole genome shotgun (WGS) entry which is preliminary data.</text>
</comment>
<name>A0A9W6YYI2_AMBMO</name>